<organism evidence="8 9">
    <name type="scientific">Ciona intestinalis</name>
    <name type="common">Transparent sea squirt</name>
    <name type="synonym">Ascidia intestinalis</name>
    <dbReference type="NCBI Taxonomy" id="7719"/>
    <lineage>
        <taxon>Eukaryota</taxon>
        <taxon>Metazoa</taxon>
        <taxon>Chordata</taxon>
        <taxon>Tunicata</taxon>
        <taxon>Ascidiacea</taxon>
        <taxon>Phlebobranchia</taxon>
        <taxon>Cionidae</taxon>
        <taxon>Ciona</taxon>
    </lineage>
</organism>
<evidence type="ECO:0000256" key="7">
    <source>
        <dbReference type="ARBA" id="ARBA00032692"/>
    </source>
</evidence>
<reference evidence="8" key="4">
    <citation type="submission" date="2025-09" db="UniProtKB">
        <authorList>
            <consortium name="Ensembl"/>
        </authorList>
    </citation>
    <scope>IDENTIFICATION</scope>
</reference>
<evidence type="ECO:0000256" key="3">
    <source>
        <dbReference type="ARBA" id="ARBA00007795"/>
    </source>
</evidence>
<dbReference type="STRING" id="7719.ENSCINP00000030224"/>
<dbReference type="GeneTree" id="ENSGT00390000006247"/>
<dbReference type="Gene3D" id="3.30.450.30">
    <property type="entry name" value="Dynein light chain 2a, cytoplasmic"/>
    <property type="match status" value="1"/>
</dbReference>
<dbReference type="Proteomes" id="UP000008144">
    <property type="component" value="Chromosome 1"/>
</dbReference>
<keyword evidence="9" id="KW-1185">Reference proteome</keyword>
<proteinExistence type="inferred from homology"/>
<dbReference type="GO" id="GO:0005764">
    <property type="term" value="C:lysosome"/>
    <property type="evidence" value="ECO:0000318"/>
    <property type="project" value="GO_Central"/>
</dbReference>
<dbReference type="GO" id="GO:0071986">
    <property type="term" value="C:Ragulator complex"/>
    <property type="evidence" value="ECO:0000318"/>
    <property type="project" value="GO_Central"/>
</dbReference>
<comment type="subcellular location">
    <subcellularLocation>
        <location evidence="2">Cytoplasm</location>
    </subcellularLocation>
    <subcellularLocation>
        <location evidence="1">Lysosome</location>
    </subcellularLocation>
</comment>
<dbReference type="GO" id="GO:0043066">
    <property type="term" value="P:negative regulation of apoptotic process"/>
    <property type="evidence" value="ECO:0007669"/>
    <property type="project" value="InterPro"/>
</dbReference>
<evidence type="ECO:0000256" key="5">
    <source>
        <dbReference type="ARBA" id="ARBA00022490"/>
    </source>
</evidence>
<reference evidence="8" key="3">
    <citation type="submission" date="2025-08" db="UniProtKB">
        <authorList>
            <consortium name="Ensembl"/>
        </authorList>
    </citation>
    <scope>IDENTIFICATION</scope>
</reference>
<dbReference type="Pfam" id="PF16672">
    <property type="entry name" value="LAMTOR5"/>
    <property type="match status" value="1"/>
</dbReference>
<dbReference type="GO" id="GO:0071230">
    <property type="term" value="P:cellular response to amino acid stimulus"/>
    <property type="evidence" value="ECO:0000318"/>
    <property type="project" value="GO_Central"/>
</dbReference>
<sequence length="94" mass="9963">METTLQEKIKEVMQQPNVSGVVCADMSGLCLGHKGDGSEKLAGPIAAMCEEANKLPTSQELPVIVVEAYGSNTEAKTLLIKQSDKVCTGIIKDV</sequence>
<protein>
    <recommendedName>
        <fullName evidence="4">Ragulator complex protein LAMTOR5</fullName>
    </recommendedName>
    <alternativeName>
        <fullName evidence="7">Late endosomal/lysosomal adaptor and MAPK and MTOR activator 5</fullName>
    </alternativeName>
</protein>
<dbReference type="FunFam" id="3.30.450.30:FF:000005">
    <property type="entry name" value="Ragulator complex protein LAMTOR5 homolog"/>
    <property type="match status" value="1"/>
</dbReference>
<reference evidence="8" key="2">
    <citation type="journal article" date="2008" name="Genome Biol.">
        <title>Improved genome assembly and evidence-based global gene model set for the chordate Ciona intestinalis: new insight into intron and operon populations.</title>
        <authorList>
            <person name="Satou Y."/>
            <person name="Mineta K."/>
            <person name="Ogasawara M."/>
            <person name="Sasakura Y."/>
            <person name="Shoguchi E."/>
            <person name="Ueno K."/>
            <person name="Yamada L."/>
            <person name="Matsumoto J."/>
            <person name="Wasserscheid J."/>
            <person name="Dewar K."/>
            <person name="Wiley G.B."/>
            <person name="Macmil S.L."/>
            <person name="Roe B.A."/>
            <person name="Zeller R.W."/>
            <person name="Hastings K.E."/>
            <person name="Lemaire P."/>
            <person name="Lindquist E."/>
            <person name="Endo T."/>
            <person name="Hotta K."/>
            <person name="Inaba K."/>
        </authorList>
    </citation>
    <scope>NUCLEOTIDE SEQUENCE [LARGE SCALE GENOMIC DNA]</scope>
    <source>
        <strain evidence="8">wild type</strain>
    </source>
</reference>
<evidence type="ECO:0000313" key="8">
    <source>
        <dbReference type="Ensembl" id="ENSCINP00000030224.1"/>
    </source>
</evidence>
<dbReference type="EMBL" id="EAAA01000278">
    <property type="status" value="NOT_ANNOTATED_CDS"/>
    <property type="molecule type" value="Genomic_DNA"/>
</dbReference>
<dbReference type="Ensembl" id="ENSCINT00000036186.1">
    <property type="protein sequence ID" value="ENSCINP00000030224.1"/>
    <property type="gene ID" value="ENSCING00000024693.1"/>
</dbReference>
<dbReference type="HOGENOM" id="CLU_164970_0_0_1"/>
<keyword evidence="6" id="KW-0458">Lysosome</keyword>
<evidence type="ECO:0000256" key="4">
    <source>
        <dbReference type="ARBA" id="ARBA00016079"/>
    </source>
</evidence>
<dbReference type="AlphaFoldDB" id="H2XKP2"/>
<reference evidence="9" key="1">
    <citation type="journal article" date="2002" name="Science">
        <title>The draft genome of Ciona intestinalis: insights into chordate and vertebrate origins.</title>
        <authorList>
            <person name="Dehal P."/>
            <person name="Satou Y."/>
            <person name="Campbell R.K."/>
            <person name="Chapman J."/>
            <person name="Degnan B."/>
            <person name="De Tomaso A."/>
            <person name="Davidson B."/>
            <person name="Di Gregorio A."/>
            <person name="Gelpke M."/>
            <person name="Goodstein D.M."/>
            <person name="Harafuji N."/>
            <person name="Hastings K.E."/>
            <person name="Ho I."/>
            <person name="Hotta K."/>
            <person name="Huang W."/>
            <person name="Kawashima T."/>
            <person name="Lemaire P."/>
            <person name="Martinez D."/>
            <person name="Meinertzhagen I.A."/>
            <person name="Necula S."/>
            <person name="Nonaka M."/>
            <person name="Putnam N."/>
            <person name="Rash S."/>
            <person name="Saiga H."/>
            <person name="Satake M."/>
            <person name="Terry A."/>
            <person name="Yamada L."/>
            <person name="Wang H.G."/>
            <person name="Awazu S."/>
            <person name="Azumi K."/>
            <person name="Boore J."/>
            <person name="Branno M."/>
            <person name="Chin-Bow S."/>
            <person name="DeSantis R."/>
            <person name="Doyle S."/>
            <person name="Francino P."/>
            <person name="Keys D.N."/>
            <person name="Haga S."/>
            <person name="Hayashi H."/>
            <person name="Hino K."/>
            <person name="Imai K.S."/>
            <person name="Inaba K."/>
            <person name="Kano S."/>
            <person name="Kobayashi K."/>
            <person name="Kobayashi M."/>
            <person name="Lee B.I."/>
            <person name="Makabe K.W."/>
            <person name="Manohar C."/>
            <person name="Matassi G."/>
            <person name="Medina M."/>
            <person name="Mochizuki Y."/>
            <person name="Mount S."/>
            <person name="Morishita T."/>
            <person name="Miura S."/>
            <person name="Nakayama A."/>
            <person name="Nishizaka S."/>
            <person name="Nomoto H."/>
            <person name="Ohta F."/>
            <person name="Oishi K."/>
            <person name="Rigoutsos I."/>
            <person name="Sano M."/>
            <person name="Sasaki A."/>
            <person name="Sasakura Y."/>
            <person name="Shoguchi E."/>
            <person name="Shin-i T."/>
            <person name="Spagnuolo A."/>
            <person name="Stainier D."/>
            <person name="Suzuki M.M."/>
            <person name="Tassy O."/>
            <person name="Takatori N."/>
            <person name="Tokuoka M."/>
            <person name="Yagi K."/>
            <person name="Yoshizaki F."/>
            <person name="Wada S."/>
            <person name="Zhang C."/>
            <person name="Hyatt P.D."/>
            <person name="Larimer F."/>
            <person name="Detter C."/>
            <person name="Doggett N."/>
            <person name="Glavina T."/>
            <person name="Hawkins T."/>
            <person name="Richardson P."/>
            <person name="Lucas S."/>
            <person name="Kohara Y."/>
            <person name="Levine M."/>
            <person name="Satoh N."/>
            <person name="Rokhsar D.S."/>
        </authorList>
    </citation>
    <scope>NUCLEOTIDE SEQUENCE [LARGE SCALE GENOMIC DNA]</scope>
</reference>
<evidence type="ECO:0000256" key="1">
    <source>
        <dbReference type="ARBA" id="ARBA00004371"/>
    </source>
</evidence>
<dbReference type="FunCoup" id="H2XKP2">
    <property type="interactions" value="311"/>
</dbReference>
<evidence type="ECO:0000313" key="9">
    <source>
        <dbReference type="Proteomes" id="UP000008144"/>
    </source>
</evidence>
<name>H2XKP2_CIOIN</name>
<comment type="similarity">
    <text evidence="3">Belongs to the LAMTOR5 family.</text>
</comment>
<dbReference type="PANTHER" id="PTHR13342:SF2">
    <property type="entry name" value="RAGULATOR COMPLEX PROTEIN LAMTOR5"/>
    <property type="match status" value="1"/>
</dbReference>
<accession>H2XKP2</accession>
<keyword evidence="5" id="KW-0963">Cytoplasm</keyword>
<dbReference type="PANTHER" id="PTHR13342">
    <property type="entry name" value="RAGULATOR COMPLEX PROTEIN LAMTOR5"/>
    <property type="match status" value="1"/>
</dbReference>
<dbReference type="InterPro" id="IPR024135">
    <property type="entry name" value="LAMTOR5"/>
</dbReference>
<dbReference type="PRINTS" id="PR02092">
    <property type="entry name" value="HEPBVIRUSXIP"/>
</dbReference>
<dbReference type="GO" id="GO:1904263">
    <property type="term" value="P:positive regulation of TORC1 signaling"/>
    <property type="evidence" value="ECO:0000318"/>
    <property type="project" value="GO_Central"/>
</dbReference>
<evidence type="ECO:0000256" key="2">
    <source>
        <dbReference type="ARBA" id="ARBA00004496"/>
    </source>
</evidence>
<dbReference type="InParanoid" id="H2XKP2"/>
<evidence type="ECO:0000256" key="6">
    <source>
        <dbReference type="ARBA" id="ARBA00023228"/>
    </source>
</evidence>